<evidence type="ECO:0000313" key="2">
    <source>
        <dbReference type="WBParaSite" id="ES5_v2.g20816.t1"/>
    </source>
</evidence>
<accession>A0AC34FTP0</accession>
<protein>
    <submittedName>
        <fullName evidence="2">Transthyretin</fullName>
    </submittedName>
</protein>
<sequence length="135" mass="14853">MKCFILAFVFATLIDLATANLQSIMIQTVVVCGDEHDSHIKVELWDADRTDPDDLMGSTTAEYSLVLFVEGKETEITDIDPELRIFHNCGKSCLQKSTFKLPDSVITQGSIPKLVNIGAIDLKTMPSEDVGNDCT</sequence>
<dbReference type="Proteomes" id="UP000887579">
    <property type="component" value="Unplaced"/>
</dbReference>
<evidence type="ECO:0000313" key="1">
    <source>
        <dbReference type="Proteomes" id="UP000887579"/>
    </source>
</evidence>
<dbReference type="WBParaSite" id="ES5_v2.g20816.t1">
    <property type="protein sequence ID" value="ES5_v2.g20816.t1"/>
    <property type="gene ID" value="ES5_v2.g20816"/>
</dbReference>
<reference evidence="2" key="1">
    <citation type="submission" date="2022-11" db="UniProtKB">
        <authorList>
            <consortium name="WormBaseParasite"/>
        </authorList>
    </citation>
    <scope>IDENTIFICATION</scope>
</reference>
<organism evidence="1 2">
    <name type="scientific">Panagrolaimus sp. ES5</name>
    <dbReference type="NCBI Taxonomy" id="591445"/>
    <lineage>
        <taxon>Eukaryota</taxon>
        <taxon>Metazoa</taxon>
        <taxon>Ecdysozoa</taxon>
        <taxon>Nematoda</taxon>
        <taxon>Chromadorea</taxon>
        <taxon>Rhabditida</taxon>
        <taxon>Tylenchina</taxon>
        <taxon>Panagrolaimomorpha</taxon>
        <taxon>Panagrolaimoidea</taxon>
        <taxon>Panagrolaimidae</taxon>
        <taxon>Panagrolaimus</taxon>
    </lineage>
</organism>
<proteinExistence type="predicted"/>
<name>A0AC34FTP0_9BILA</name>